<evidence type="ECO:0000313" key="2">
    <source>
        <dbReference type="Proteomes" id="UP000674234"/>
    </source>
</evidence>
<evidence type="ECO:0000313" key="1">
    <source>
        <dbReference type="EMBL" id="MBP2706150.1"/>
    </source>
</evidence>
<dbReference type="RefSeq" id="WP_210157436.1">
    <property type="nucleotide sequence ID" value="NZ_JAFCNB010000011.1"/>
</dbReference>
<protein>
    <recommendedName>
        <fullName evidence="3">Peptide chain release factor 1</fullName>
    </recommendedName>
</protein>
<dbReference type="InterPro" id="IPR040701">
    <property type="entry name" value="Bact_RF_family2"/>
</dbReference>
<evidence type="ECO:0008006" key="3">
    <source>
        <dbReference type="Google" id="ProtNLM"/>
    </source>
</evidence>
<dbReference type="AlphaFoldDB" id="A0A941AJB7"/>
<dbReference type="Pfam" id="PF18844">
    <property type="entry name" value="baeRF_family2"/>
    <property type="match status" value="1"/>
</dbReference>
<accession>A0A941AJB7</accession>
<keyword evidence="2" id="KW-1185">Reference proteome</keyword>
<dbReference type="EMBL" id="JAFCNB010000011">
    <property type="protein sequence ID" value="MBP2706150.1"/>
    <property type="molecule type" value="Genomic_DNA"/>
</dbReference>
<sequence>MGRANTLIDKNVLRRLFTVPGPVVSSYFDLFTTPEEDAALRWEALVQRLAEQGADPGAVEVLTRKVSASVPGPGMLAAFVADGELMLDVEMAGAHRPDVAVWGPLPRVLPLLTWMQERPPYVLAIVDRTGADIAAYPRGGTEPVTWTVTGPDDEIERNAPGGWAQMRYQHRAEDSWEHNAVRVADELTRTLLDSQARLLLLAGDVRALQYLTKHLPEWVRRDVCIRRVSGSRSEDGAKGDRDEQVAAEIRRAAEERTAALLHRLAEGRCPSGRSVEGARETLNALAHGRVQTLLIVDDPGDTRTAWFGDLPGEVSDRHEALAPTGKPITRERLADVAVGTAVRTGAEVHVLSPGTPGAPAEGIGALCRFTPVGATA</sequence>
<dbReference type="InterPro" id="IPR042226">
    <property type="entry name" value="eFR1_2_sf"/>
</dbReference>
<dbReference type="Gene3D" id="3.30.420.60">
    <property type="entry name" value="eRF1 domain 2"/>
    <property type="match status" value="1"/>
</dbReference>
<dbReference type="Gene3D" id="3.30.1330.30">
    <property type="match status" value="1"/>
</dbReference>
<dbReference type="SUPFAM" id="SSF53137">
    <property type="entry name" value="Translational machinery components"/>
    <property type="match status" value="1"/>
</dbReference>
<organism evidence="1 2">
    <name type="scientific">Microbispora oryzae</name>
    <dbReference type="NCBI Taxonomy" id="2806554"/>
    <lineage>
        <taxon>Bacteria</taxon>
        <taxon>Bacillati</taxon>
        <taxon>Actinomycetota</taxon>
        <taxon>Actinomycetes</taxon>
        <taxon>Streptosporangiales</taxon>
        <taxon>Streptosporangiaceae</taxon>
        <taxon>Microbispora</taxon>
    </lineage>
</organism>
<name>A0A941AJB7_9ACTN</name>
<dbReference type="InterPro" id="IPR029064">
    <property type="entry name" value="Ribosomal_eL30-like_sf"/>
</dbReference>
<dbReference type="Proteomes" id="UP000674234">
    <property type="component" value="Unassembled WGS sequence"/>
</dbReference>
<gene>
    <name evidence="1" type="ORF">JOL79_20275</name>
</gene>
<comment type="caution">
    <text evidence="1">The sequence shown here is derived from an EMBL/GenBank/DDBJ whole genome shotgun (WGS) entry which is preliminary data.</text>
</comment>
<reference evidence="1" key="1">
    <citation type="submission" date="2021-02" db="EMBL/GenBank/DDBJ databases">
        <title>Draft genome sequence of Microbispora sp. RL4-1S isolated from rice leaves in Thailand.</title>
        <authorList>
            <person name="Muangham S."/>
            <person name="Duangmal K."/>
        </authorList>
    </citation>
    <scope>NUCLEOTIDE SEQUENCE</scope>
    <source>
        <strain evidence="1">RL4-1S</strain>
    </source>
</reference>
<proteinExistence type="predicted"/>